<dbReference type="AlphaFoldDB" id="A0A1F8ATW5"/>
<dbReference type="InterPro" id="IPR041049">
    <property type="entry name" value="DUF5615"/>
</dbReference>
<dbReference type="Pfam" id="PF18480">
    <property type="entry name" value="DUF5615"/>
    <property type="match status" value="1"/>
</dbReference>
<evidence type="ECO:0000313" key="3">
    <source>
        <dbReference type="Proteomes" id="UP000178603"/>
    </source>
</evidence>
<dbReference type="InterPro" id="IPR035069">
    <property type="entry name" value="TTHA1013/TTHA0281-like"/>
</dbReference>
<proteinExistence type="predicted"/>
<name>A0A1F8ATW5_9BACT</name>
<evidence type="ECO:0000259" key="1">
    <source>
        <dbReference type="Pfam" id="PF18480"/>
    </source>
</evidence>
<protein>
    <recommendedName>
        <fullName evidence="1">DUF5615 domain-containing protein</fullName>
    </recommendedName>
</protein>
<evidence type="ECO:0000313" key="2">
    <source>
        <dbReference type="EMBL" id="OGM55141.1"/>
    </source>
</evidence>
<dbReference type="SUPFAM" id="SSF143100">
    <property type="entry name" value="TTHA1013/TTHA0281-like"/>
    <property type="match status" value="1"/>
</dbReference>
<gene>
    <name evidence="2" type="ORF">A3E44_04450</name>
</gene>
<comment type="caution">
    <text evidence="2">The sequence shown here is derived from an EMBL/GenBank/DDBJ whole genome shotgun (WGS) entry which is preliminary data.</text>
</comment>
<accession>A0A1F8ATW5</accession>
<dbReference type="EMBL" id="MGGW01000005">
    <property type="protein sequence ID" value="OGM55141.1"/>
    <property type="molecule type" value="Genomic_DNA"/>
</dbReference>
<feature type="domain" description="DUF5615" evidence="1">
    <location>
        <begin position="1"/>
        <end position="93"/>
    </location>
</feature>
<organism evidence="2 3">
    <name type="scientific">Candidatus Woesebacteria bacterium RIFCSPHIGHO2_12_FULL_41_24</name>
    <dbReference type="NCBI Taxonomy" id="1802510"/>
    <lineage>
        <taxon>Bacteria</taxon>
        <taxon>Candidatus Woeseibacteriota</taxon>
    </lineage>
</organism>
<sequence>MRLLADENVYFVITNRLSGLGFSVTSVYKEGLISESDLNILLFARKKNLVILTQDKDFTVLHNAYSHKGIVLLRKVDKSLGAVMANLIKFLEDDKGKSVKDKIISALGVADDGDTVEEALSNVTGAIKTYVDSLTEDKLPVPHDETQKDIITTTQVAPN</sequence>
<dbReference type="Gene3D" id="3.30.160.250">
    <property type="match status" value="1"/>
</dbReference>
<reference evidence="2 3" key="1">
    <citation type="journal article" date="2016" name="Nat. Commun.">
        <title>Thousands of microbial genomes shed light on interconnected biogeochemical processes in an aquifer system.</title>
        <authorList>
            <person name="Anantharaman K."/>
            <person name="Brown C.T."/>
            <person name="Hug L.A."/>
            <person name="Sharon I."/>
            <person name="Castelle C.J."/>
            <person name="Probst A.J."/>
            <person name="Thomas B.C."/>
            <person name="Singh A."/>
            <person name="Wilkins M.J."/>
            <person name="Karaoz U."/>
            <person name="Brodie E.L."/>
            <person name="Williams K.H."/>
            <person name="Hubbard S.S."/>
            <person name="Banfield J.F."/>
        </authorList>
    </citation>
    <scope>NUCLEOTIDE SEQUENCE [LARGE SCALE GENOMIC DNA]</scope>
</reference>
<dbReference type="Proteomes" id="UP000178603">
    <property type="component" value="Unassembled WGS sequence"/>
</dbReference>